<dbReference type="PATRIC" id="fig|452.5.peg.371"/>
<protein>
    <recommendedName>
        <fullName evidence="3">Dot/Icm T4SS effector</fullName>
    </recommendedName>
</protein>
<keyword evidence="2" id="KW-1185">Reference proteome</keyword>
<sequence length="193" mass="22015">MGFKLPNLTTFLKEICSLNEQYTTERAKKDEQRYFSFLRGPTDNQERQGDSKCIAGIAEWIKNNKFGYDKIDTFFKGKNYATETAPFLKEALAGVLIVELFKIYGVKDNYRTDSALGQIILKELNVSRLSEIPSEDITKCLQAGQHLLLVMKQHMSSSESLTWFEEDKFKAIGDNITKGYDHYKVETASPSLS</sequence>
<dbReference type="OrthoDB" id="5647981at2"/>
<evidence type="ECO:0000313" key="2">
    <source>
        <dbReference type="Proteomes" id="UP000054877"/>
    </source>
</evidence>
<accession>A0A0W0ZAN9</accession>
<comment type="caution">
    <text evidence="1">The sequence shown here is derived from an EMBL/GenBank/DDBJ whole genome shotgun (WGS) entry which is preliminary data.</text>
</comment>
<dbReference type="RefSeq" id="WP_058482280.1">
    <property type="nucleotide sequence ID" value="NZ_CAAAII010000011.1"/>
</dbReference>
<evidence type="ECO:0000313" key="1">
    <source>
        <dbReference type="EMBL" id="KTD65918.1"/>
    </source>
</evidence>
<name>A0A0W0ZAN9_LEGSP</name>
<dbReference type="AlphaFoldDB" id="A0A0W0ZAN9"/>
<dbReference type="Proteomes" id="UP000054877">
    <property type="component" value="Unassembled WGS sequence"/>
</dbReference>
<gene>
    <name evidence="1" type="ORF">Lspi_0337</name>
</gene>
<reference evidence="1 2" key="1">
    <citation type="submission" date="2015-11" db="EMBL/GenBank/DDBJ databases">
        <title>Genomic analysis of 38 Legionella species identifies large and diverse effector repertoires.</title>
        <authorList>
            <person name="Burstein D."/>
            <person name="Amaro F."/>
            <person name="Zusman T."/>
            <person name="Lifshitz Z."/>
            <person name="Cohen O."/>
            <person name="Gilbert J.A."/>
            <person name="Pupko T."/>
            <person name="Shuman H.A."/>
            <person name="Segal G."/>
        </authorList>
    </citation>
    <scope>NUCLEOTIDE SEQUENCE [LARGE SCALE GENOMIC DNA]</scope>
    <source>
        <strain evidence="1 2">Mt.St.Helens-9</strain>
    </source>
</reference>
<proteinExistence type="predicted"/>
<dbReference type="EMBL" id="LNYX01000004">
    <property type="protein sequence ID" value="KTD65918.1"/>
    <property type="molecule type" value="Genomic_DNA"/>
</dbReference>
<organism evidence="1 2">
    <name type="scientific">Legionella spiritensis</name>
    <dbReference type="NCBI Taxonomy" id="452"/>
    <lineage>
        <taxon>Bacteria</taxon>
        <taxon>Pseudomonadati</taxon>
        <taxon>Pseudomonadota</taxon>
        <taxon>Gammaproteobacteria</taxon>
        <taxon>Legionellales</taxon>
        <taxon>Legionellaceae</taxon>
        <taxon>Legionella</taxon>
    </lineage>
</organism>
<dbReference type="STRING" id="452.Lspi_0337"/>
<evidence type="ECO:0008006" key="3">
    <source>
        <dbReference type="Google" id="ProtNLM"/>
    </source>
</evidence>